<reference evidence="15" key="1">
    <citation type="submission" date="2016-10" db="EMBL/GenBank/DDBJ databases">
        <authorList>
            <person name="de Groot N.N."/>
        </authorList>
    </citation>
    <scope>NUCLEOTIDE SEQUENCE</scope>
</reference>
<comment type="catalytic activity">
    <reaction evidence="12">
        <text>(S)-2,3,4,5-tetrahydrodipicolinate + NAD(+) + H2O = (2S,4S)-4-hydroxy-2,3,4,5-tetrahydrodipicolinate + NADH + H(+)</text>
        <dbReference type="Rhea" id="RHEA:35323"/>
        <dbReference type="ChEBI" id="CHEBI:15377"/>
        <dbReference type="ChEBI" id="CHEBI:15378"/>
        <dbReference type="ChEBI" id="CHEBI:16845"/>
        <dbReference type="ChEBI" id="CHEBI:57540"/>
        <dbReference type="ChEBI" id="CHEBI:57945"/>
        <dbReference type="ChEBI" id="CHEBI:67139"/>
        <dbReference type="EC" id="1.17.1.8"/>
    </reaction>
</comment>
<dbReference type="GO" id="GO:0009089">
    <property type="term" value="P:lysine biosynthetic process via diaminopimelate"/>
    <property type="evidence" value="ECO:0007669"/>
    <property type="project" value="InterPro"/>
</dbReference>
<evidence type="ECO:0000256" key="11">
    <source>
        <dbReference type="ARBA" id="ARBA00049080"/>
    </source>
</evidence>
<comment type="similarity">
    <text evidence="1">Belongs to the DapB family.</text>
</comment>
<dbReference type="NCBIfam" id="TIGR00036">
    <property type="entry name" value="dapB"/>
    <property type="match status" value="1"/>
</dbReference>
<keyword evidence="2" id="KW-0963">Cytoplasm</keyword>
<evidence type="ECO:0000256" key="6">
    <source>
        <dbReference type="ARBA" id="ARBA00023002"/>
    </source>
</evidence>
<evidence type="ECO:0000256" key="5">
    <source>
        <dbReference type="ARBA" id="ARBA00022915"/>
    </source>
</evidence>
<feature type="domain" description="Dihydrodipicolinate reductase N-terminal" evidence="13">
    <location>
        <begin position="12"/>
        <end position="124"/>
    </location>
</feature>
<evidence type="ECO:0000256" key="10">
    <source>
        <dbReference type="ARBA" id="ARBA00038983"/>
    </source>
</evidence>
<evidence type="ECO:0000256" key="2">
    <source>
        <dbReference type="ARBA" id="ARBA00022490"/>
    </source>
</evidence>
<dbReference type="InterPro" id="IPR000846">
    <property type="entry name" value="DapB_N"/>
</dbReference>
<evidence type="ECO:0000259" key="14">
    <source>
        <dbReference type="Pfam" id="PF05173"/>
    </source>
</evidence>
<dbReference type="InterPro" id="IPR022664">
    <property type="entry name" value="DapB_N_CS"/>
</dbReference>
<dbReference type="HAMAP" id="MF_00102">
    <property type="entry name" value="DapB"/>
    <property type="match status" value="1"/>
</dbReference>
<dbReference type="PROSITE" id="PS01298">
    <property type="entry name" value="DAPB"/>
    <property type="match status" value="1"/>
</dbReference>
<evidence type="ECO:0000256" key="1">
    <source>
        <dbReference type="ARBA" id="ARBA00006642"/>
    </source>
</evidence>
<dbReference type="EC" id="1.17.1.8" evidence="10"/>
<dbReference type="Gene3D" id="3.40.50.720">
    <property type="entry name" value="NAD(P)-binding Rossmann-like Domain"/>
    <property type="match status" value="1"/>
</dbReference>
<dbReference type="FunFam" id="3.30.360.10:FF:000004">
    <property type="entry name" value="4-hydroxy-tetrahydrodipicolinate reductase"/>
    <property type="match status" value="1"/>
</dbReference>
<dbReference type="SUPFAM" id="SSF55347">
    <property type="entry name" value="Glyceraldehyde-3-phosphate dehydrogenase-like, C-terminal domain"/>
    <property type="match status" value="1"/>
</dbReference>
<sequence>MLKLILGNDMAKVGIVGSTGRVGNLLIDALLHDDVLPLSVVHVFEEIKRDLPSDVLVTNSMKILLENCDVVIDFSAPQATQELCEEALKNPRPLVIATTGFSVHQQNLMNEASEHMPVLYASNMSAGIALLKQLVEQVSKTLQDFDIEIVEQHHKHKVDAPSGTALTLGEFAAKGRGLDLDAVRVSGRDGQIGARSKDEIAVMALRGGDIVGRHTVGFYNDGEFLELNHTATSRETFSKGAIRAAKWLVTQEHGLYSINDCLGI</sequence>
<comment type="catalytic activity">
    <reaction evidence="11">
        <text>(S)-2,3,4,5-tetrahydrodipicolinate + NADP(+) + H2O = (2S,4S)-4-hydroxy-2,3,4,5-tetrahydrodipicolinate + NADPH + H(+)</text>
        <dbReference type="Rhea" id="RHEA:35331"/>
        <dbReference type="ChEBI" id="CHEBI:15377"/>
        <dbReference type="ChEBI" id="CHEBI:15378"/>
        <dbReference type="ChEBI" id="CHEBI:16845"/>
        <dbReference type="ChEBI" id="CHEBI:57783"/>
        <dbReference type="ChEBI" id="CHEBI:58349"/>
        <dbReference type="ChEBI" id="CHEBI:67139"/>
        <dbReference type="EC" id="1.17.1.8"/>
    </reaction>
</comment>
<dbReference type="InterPro" id="IPR022663">
    <property type="entry name" value="DapB_C"/>
</dbReference>
<dbReference type="GO" id="GO:0005829">
    <property type="term" value="C:cytosol"/>
    <property type="evidence" value="ECO:0007669"/>
    <property type="project" value="TreeGrafter"/>
</dbReference>
<dbReference type="InterPro" id="IPR036291">
    <property type="entry name" value="NAD(P)-bd_dom_sf"/>
</dbReference>
<keyword evidence="4" id="KW-0521">NADP</keyword>
<dbReference type="AlphaFoldDB" id="A0A1W1CXG7"/>
<keyword evidence="7" id="KW-0520">NAD</keyword>
<name>A0A1W1CXG7_9ZZZZ</name>
<dbReference type="PIRSF" id="PIRSF000161">
    <property type="entry name" value="DHPR"/>
    <property type="match status" value="1"/>
</dbReference>
<accession>A0A1W1CXG7</accession>
<dbReference type="GO" id="GO:0008839">
    <property type="term" value="F:4-hydroxy-tetrahydrodipicolinate reductase"/>
    <property type="evidence" value="ECO:0007669"/>
    <property type="project" value="UniProtKB-EC"/>
</dbReference>
<gene>
    <name evidence="15" type="ORF">MNB_SV-13-1987</name>
</gene>
<dbReference type="EMBL" id="FPHM01000155">
    <property type="protein sequence ID" value="SFV70415.1"/>
    <property type="molecule type" value="Genomic_DNA"/>
</dbReference>
<evidence type="ECO:0000256" key="4">
    <source>
        <dbReference type="ARBA" id="ARBA00022857"/>
    </source>
</evidence>
<evidence type="ECO:0000256" key="9">
    <source>
        <dbReference type="ARBA" id="ARBA00037922"/>
    </source>
</evidence>
<dbReference type="InterPro" id="IPR023940">
    <property type="entry name" value="DHDPR_bac"/>
</dbReference>
<dbReference type="PANTHER" id="PTHR20836">
    <property type="entry name" value="DIHYDRODIPICOLINATE REDUCTASE"/>
    <property type="match status" value="1"/>
</dbReference>
<dbReference type="Pfam" id="PF05173">
    <property type="entry name" value="DapB_C"/>
    <property type="match status" value="1"/>
</dbReference>
<evidence type="ECO:0000256" key="7">
    <source>
        <dbReference type="ARBA" id="ARBA00023027"/>
    </source>
</evidence>
<dbReference type="Pfam" id="PF01113">
    <property type="entry name" value="DapB_N"/>
    <property type="match status" value="1"/>
</dbReference>
<comment type="pathway">
    <text evidence="9">Amino-acid biosynthesis; L-lysine biosynthesis via DAP pathway; (S)-tetrahydrodipicolinate from L-aspartate: step 4/4.</text>
</comment>
<feature type="domain" description="Dihydrodipicolinate reductase C-terminal" evidence="14">
    <location>
        <begin position="127"/>
        <end position="262"/>
    </location>
</feature>
<evidence type="ECO:0000256" key="8">
    <source>
        <dbReference type="ARBA" id="ARBA00023154"/>
    </source>
</evidence>
<keyword evidence="5" id="KW-0220">Diaminopimelate biosynthesis</keyword>
<keyword evidence="6 15" id="KW-0560">Oxidoreductase</keyword>
<dbReference type="Gene3D" id="3.30.360.10">
    <property type="entry name" value="Dihydrodipicolinate Reductase, domain 2"/>
    <property type="match status" value="1"/>
</dbReference>
<protein>
    <recommendedName>
        <fullName evidence="10">4-hydroxy-tetrahydrodipicolinate reductase</fullName>
        <ecNumber evidence="10">1.17.1.8</ecNumber>
    </recommendedName>
</protein>
<evidence type="ECO:0000259" key="13">
    <source>
        <dbReference type="Pfam" id="PF01113"/>
    </source>
</evidence>
<dbReference type="GO" id="GO:0019877">
    <property type="term" value="P:diaminopimelate biosynthetic process"/>
    <property type="evidence" value="ECO:0007669"/>
    <property type="project" value="UniProtKB-KW"/>
</dbReference>
<proteinExistence type="inferred from homology"/>
<keyword evidence="8" id="KW-0457">Lysine biosynthesis</keyword>
<evidence type="ECO:0000313" key="15">
    <source>
        <dbReference type="EMBL" id="SFV70415.1"/>
    </source>
</evidence>
<evidence type="ECO:0000256" key="3">
    <source>
        <dbReference type="ARBA" id="ARBA00022605"/>
    </source>
</evidence>
<keyword evidence="3" id="KW-0028">Amino-acid biosynthesis</keyword>
<dbReference type="SUPFAM" id="SSF51735">
    <property type="entry name" value="NAD(P)-binding Rossmann-fold domains"/>
    <property type="match status" value="1"/>
</dbReference>
<evidence type="ECO:0000256" key="12">
    <source>
        <dbReference type="ARBA" id="ARBA00049396"/>
    </source>
</evidence>
<dbReference type="CDD" id="cd02274">
    <property type="entry name" value="DHDPR_N"/>
    <property type="match status" value="1"/>
</dbReference>
<dbReference type="PANTHER" id="PTHR20836:SF0">
    <property type="entry name" value="4-HYDROXY-TETRAHYDRODIPICOLINATE REDUCTASE 1, CHLOROPLASTIC-RELATED"/>
    <property type="match status" value="1"/>
</dbReference>
<organism evidence="15">
    <name type="scientific">hydrothermal vent metagenome</name>
    <dbReference type="NCBI Taxonomy" id="652676"/>
    <lineage>
        <taxon>unclassified sequences</taxon>
        <taxon>metagenomes</taxon>
        <taxon>ecological metagenomes</taxon>
    </lineage>
</organism>